<dbReference type="RefSeq" id="WP_002764248.1">
    <property type="nucleotide sequence ID" value="NZ_AKWM02000065.1"/>
</dbReference>
<protein>
    <recommendedName>
        <fullName evidence="1">DUF7660 domain-containing protein</fullName>
    </recommendedName>
</protein>
<evidence type="ECO:0000259" key="1">
    <source>
        <dbReference type="Pfam" id="PF24693"/>
    </source>
</evidence>
<accession>A0AA87SVD3</accession>
<dbReference type="AlphaFoldDB" id="A0AA87SVD3"/>
<dbReference type="EMBL" id="AKWM02000065">
    <property type="protein sequence ID" value="EKR98920.1"/>
    <property type="molecule type" value="Genomic_DNA"/>
</dbReference>
<dbReference type="Pfam" id="PF24693">
    <property type="entry name" value="DUF7660"/>
    <property type="match status" value="1"/>
</dbReference>
<comment type="caution">
    <text evidence="2">The sequence shown here is derived from an EMBL/GenBank/DDBJ whole genome shotgun (WGS) entry which is preliminary data.</text>
</comment>
<evidence type="ECO:0000313" key="3">
    <source>
        <dbReference type="Proteomes" id="UP000001343"/>
    </source>
</evidence>
<gene>
    <name evidence="2" type="ORF">LEP1GSC125_2330</name>
</gene>
<evidence type="ECO:0000313" key="2">
    <source>
        <dbReference type="EMBL" id="EKR98920.1"/>
    </source>
</evidence>
<name>A0AA87SVD3_9LEPT</name>
<dbReference type="Proteomes" id="UP000001343">
    <property type="component" value="Unassembled WGS sequence"/>
</dbReference>
<feature type="domain" description="DUF7660" evidence="1">
    <location>
        <begin position="8"/>
        <end position="81"/>
    </location>
</feature>
<organism evidence="2 3">
    <name type="scientific">Leptospira mayottensis 200901122</name>
    <dbReference type="NCBI Taxonomy" id="1193010"/>
    <lineage>
        <taxon>Bacteria</taxon>
        <taxon>Pseudomonadati</taxon>
        <taxon>Spirochaetota</taxon>
        <taxon>Spirochaetia</taxon>
        <taxon>Leptospirales</taxon>
        <taxon>Leptospiraceae</taxon>
        <taxon>Leptospira</taxon>
    </lineage>
</organism>
<sequence length="81" mass="9798">MERKNVKSKKEFKFFLMELIEDYRQNKEMWECCDIETFLENILAYSEDIIGFYRNSNPDLNPEIASWQLFADILCGARIYE</sequence>
<dbReference type="InterPro" id="IPR056077">
    <property type="entry name" value="DUF7660"/>
</dbReference>
<reference evidence="2 3" key="1">
    <citation type="journal article" date="2014" name="Int. J. Syst. Evol. Microbiol.">
        <title>Leptospira mayottensis sp. nov., a pathogenic species of the genus Leptospira isolated from humans.</title>
        <authorList>
            <person name="Bourhy P."/>
            <person name="Collet L."/>
            <person name="Brisse S."/>
            <person name="Picardeau M."/>
        </authorList>
    </citation>
    <scope>NUCLEOTIDE SEQUENCE [LARGE SCALE GENOMIC DNA]</scope>
    <source>
        <strain evidence="2 3">200901122</strain>
    </source>
</reference>
<proteinExistence type="predicted"/>